<dbReference type="Pfam" id="PF00664">
    <property type="entry name" value="ABC_membrane"/>
    <property type="match status" value="1"/>
</dbReference>
<dbReference type="PROSITE" id="PS50929">
    <property type="entry name" value="ABC_TM1F"/>
    <property type="match status" value="1"/>
</dbReference>
<dbReference type="GO" id="GO:0016887">
    <property type="term" value="F:ATP hydrolysis activity"/>
    <property type="evidence" value="ECO:0007669"/>
    <property type="project" value="InterPro"/>
</dbReference>
<evidence type="ECO:0000313" key="11">
    <source>
        <dbReference type="EMBL" id="MBD2867381.1"/>
    </source>
</evidence>
<keyword evidence="12" id="KW-1185">Reference proteome</keyword>
<keyword evidence="6 8" id="KW-1133">Transmembrane helix</keyword>
<evidence type="ECO:0000256" key="7">
    <source>
        <dbReference type="ARBA" id="ARBA00023136"/>
    </source>
</evidence>
<name>A0A927CJK4_9BACL</name>
<reference evidence="11" key="1">
    <citation type="submission" date="2020-09" db="EMBL/GenBank/DDBJ databases">
        <title>A novel bacterium of genus Paenibacillus, isolated from South China Sea.</title>
        <authorList>
            <person name="Huang H."/>
            <person name="Mo K."/>
            <person name="Hu Y."/>
        </authorList>
    </citation>
    <scope>NUCLEOTIDE SEQUENCE</scope>
    <source>
        <strain evidence="11">IB182493</strain>
    </source>
</reference>
<comment type="caution">
    <text evidence="11">The sequence shown here is derived from an EMBL/GenBank/DDBJ whole genome shotgun (WGS) entry which is preliminary data.</text>
</comment>
<evidence type="ECO:0000256" key="1">
    <source>
        <dbReference type="ARBA" id="ARBA00004651"/>
    </source>
</evidence>
<evidence type="ECO:0000256" key="4">
    <source>
        <dbReference type="ARBA" id="ARBA00022741"/>
    </source>
</evidence>
<keyword evidence="7 8" id="KW-0472">Membrane</keyword>
<feature type="domain" description="ABC transporter" evidence="9">
    <location>
        <begin position="382"/>
        <end position="615"/>
    </location>
</feature>
<sequence length="629" mass="70194">MTISPVKRYLLWAKPYWWTIGLIIALGIVQFVAPLSTPIYTQLLIDEVLAGKGDLGLYPVVGIMAAILFFGVVVNFFRHYCSALLGNRMMKDLREQLYTHLQKMPVSFYDQRQVGGISSRVIHDIGGAQNLIGGGIINLVLDLFMVLFAGFLLFRMDAFLAALSLAILPFYYLSFTNMNVHIRLAWRSVHRQMERISGTLVERMAGIRIVQAFNGERQEQERFSGQTKQHYKHTLSAHLFSNVLGRLSETFAHTGGIVIWLVGGSMVLAGKMTAGEIIAFQMLLGNLYGPIQRFADVNVTIQNSITNIERVFEVLDEKPSIEESEDAMSMPRCDGHIVFRNVSYTYSARNLAYPQNGGGPANPDLVEREKAPKRFFWKPTSVRPVPPEITIEERQGIKNISFEARSGEVIALVGPSGAGKSTLINLIPRFYEPACGEVYIDGRDIREYRIDDLRKHIALVLQDNILFSGSIKDNLVYGRPDATMKEVVAAAKAANAHEFITDFKDGYDSIIGERGMRLSGGQKQRLAIARAILKDPKILILDEATSALDSESEAMVTEALERLMEGRTTFVIAHRLATVVRANQILVVDGGEIVQRGSHGKLLREGGLYRKLYEQQLKAMRPEELAGLA</sequence>
<keyword evidence="3 8" id="KW-0812">Transmembrane</keyword>
<dbReference type="SUPFAM" id="SSF90123">
    <property type="entry name" value="ABC transporter transmembrane region"/>
    <property type="match status" value="1"/>
</dbReference>
<keyword evidence="5 11" id="KW-0067">ATP-binding</keyword>
<dbReference type="PANTHER" id="PTHR43394">
    <property type="entry name" value="ATP-DEPENDENT PERMEASE MDL1, MITOCHONDRIAL"/>
    <property type="match status" value="1"/>
</dbReference>
<evidence type="ECO:0000259" key="9">
    <source>
        <dbReference type="PROSITE" id="PS50893"/>
    </source>
</evidence>
<dbReference type="SMART" id="SM00382">
    <property type="entry name" value="AAA"/>
    <property type="match status" value="1"/>
</dbReference>
<dbReference type="PROSITE" id="PS50893">
    <property type="entry name" value="ABC_TRANSPORTER_2"/>
    <property type="match status" value="1"/>
</dbReference>
<dbReference type="InterPro" id="IPR003439">
    <property type="entry name" value="ABC_transporter-like_ATP-bd"/>
</dbReference>
<evidence type="ECO:0000256" key="5">
    <source>
        <dbReference type="ARBA" id="ARBA00022840"/>
    </source>
</evidence>
<dbReference type="SUPFAM" id="SSF52540">
    <property type="entry name" value="P-loop containing nucleoside triphosphate hydrolases"/>
    <property type="match status" value="1"/>
</dbReference>
<evidence type="ECO:0000256" key="6">
    <source>
        <dbReference type="ARBA" id="ARBA00022989"/>
    </source>
</evidence>
<evidence type="ECO:0000256" key="8">
    <source>
        <dbReference type="SAM" id="Phobius"/>
    </source>
</evidence>
<dbReference type="InterPro" id="IPR039421">
    <property type="entry name" value="Type_1_exporter"/>
</dbReference>
<gene>
    <name evidence="11" type="ORF">IDH41_02240</name>
</gene>
<dbReference type="InterPro" id="IPR011527">
    <property type="entry name" value="ABC1_TM_dom"/>
</dbReference>
<dbReference type="InterPro" id="IPR036640">
    <property type="entry name" value="ABC1_TM_sf"/>
</dbReference>
<dbReference type="GO" id="GO:0005886">
    <property type="term" value="C:plasma membrane"/>
    <property type="evidence" value="ECO:0007669"/>
    <property type="project" value="UniProtKB-SubCell"/>
</dbReference>
<dbReference type="PANTHER" id="PTHR43394:SF1">
    <property type="entry name" value="ATP-BINDING CASSETTE SUB-FAMILY B MEMBER 10, MITOCHONDRIAL"/>
    <property type="match status" value="1"/>
</dbReference>
<organism evidence="11 12">
    <name type="scientific">Paenibacillus arenilitoris</name>
    <dbReference type="NCBI Taxonomy" id="2772299"/>
    <lineage>
        <taxon>Bacteria</taxon>
        <taxon>Bacillati</taxon>
        <taxon>Bacillota</taxon>
        <taxon>Bacilli</taxon>
        <taxon>Bacillales</taxon>
        <taxon>Paenibacillaceae</taxon>
        <taxon>Paenibacillus</taxon>
    </lineage>
</organism>
<feature type="transmembrane region" description="Helical" evidence="8">
    <location>
        <begin position="16"/>
        <end position="36"/>
    </location>
</feature>
<comment type="subcellular location">
    <subcellularLocation>
        <location evidence="1">Cell membrane</location>
        <topology evidence="1">Multi-pass membrane protein</topology>
    </subcellularLocation>
</comment>
<dbReference type="FunFam" id="3.40.50.300:FF:000218">
    <property type="entry name" value="Multidrug ABC transporter ATP-binding protein"/>
    <property type="match status" value="1"/>
</dbReference>
<evidence type="ECO:0000256" key="2">
    <source>
        <dbReference type="ARBA" id="ARBA00005417"/>
    </source>
</evidence>
<feature type="transmembrane region" description="Helical" evidence="8">
    <location>
        <begin position="56"/>
        <end position="81"/>
    </location>
</feature>
<evidence type="ECO:0000256" key="3">
    <source>
        <dbReference type="ARBA" id="ARBA00022692"/>
    </source>
</evidence>
<dbReference type="GO" id="GO:0005524">
    <property type="term" value="F:ATP binding"/>
    <property type="evidence" value="ECO:0007669"/>
    <property type="project" value="UniProtKB-KW"/>
</dbReference>
<evidence type="ECO:0000313" key="12">
    <source>
        <dbReference type="Proteomes" id="UP000632125"/>
    </source>
</evidence>
<feature type="domain" description="ABC transmembrane type-1" evidence="10">
    <location>
        <begin position="22"/>
        <end position="303"/>
    </location>
</feature>
<dbReference type="InterPro" id="IPR003593">
    <property type="entry name" value="AAA+_ATPase"/>
</dbReference>
<protein>
    <submittedName>
        <fullName evidence="11">ATP-binding cassette domain-containing protein</fullName>
    </submittedName>
</protein>
<dbReference type="Gene3D" id="1.20.1560.10">
    <property type="entry name" value="ABC transporter type 1, transmembrane domain"/>
    <property type="match status" value="1"/>
</dbReference>
<dbReference type="InterPro" id="IPR027417">
    <property type="entry name" value="P-loop_NTPase"/>
</dbReference>
<dbReference type="Proteomes" id="UP000632125">
    <property type="component" value="Unassembled WGS sequence"/>
</dbReference>
<dbReference type="InterPro" id="IPR017871">
    <property type="entry name" value="ABC_transporter-like_CS"/>
</dbReference>
<evidence type="ECO:0000259" key="10">
    <source>
        <dbReference type="PROSITE" id="PS50929"/>
    </source>
</evidence>
<dbReference type="Pfam" id="PF00005">
    <property type="entry name" value="ABC_tran"/>
    <property type="match status" value="1"/>
</dbReference>
<comment type="similarity">
    <text evidence="2">Belongs to the ABC transporter superfamily.</text>
</comment>
<dbReference type="AlphaFoldDB" id="A0A927CJK4"/>
<accession>A0A927CJK4</accession>
<feature type="transmembrane region" description="Helical" evidence="8">
    <location>
        <begin position="130"/>
        <end position="152"/>
    </location>
</feature>
<keyword evidence="4" id="KW-0547">Nucleotide-binding</keyword>
<dbReference type="CDD" id="cd07346">
    <property type="entry name" value="ABC_6TM_exporters"/>
    <property type="match status" value="1"/>
</dbReference>
<dbReference type="EMBL" id="JACXIY010000002">
    <property type="protein sequence ID" value="MBD2867381.1"/>
    <property type="molecule type" value="Genomic_DNA"/>
</dbReference>
<dbReference type="Gene3D" id="3.40.50.300">
    <property type="entry name" value="P-loop containing nucleotide triphosphate hydrolases"/>
    <property type="match status" value="1"/>
</dbReference>
<dbReference type="PROSITE" id="PS00211">
    <property type="entry name" value="ABC_TRANSPORTER_1"/>
    <property type="match status" value="1"/>
</dbReference>
<dbReference type="GO" id="GO:0015421">
    <property type="term" value="F:ABC-type oligopeptide transporter activity"/>
    <property type="evidence" value="ECO:0007669"/>
    <property type="project" value="TreeGrafter"/>
</dbReference>
<feature type="transmembrane region" description="Helical" evidence="8">
    <location>
        <begin position="158"/>
        <end position="175"/>
    </location>
</feature>
<proteinExistence type="inferred from homology"/>